<evidence type="ECO:0000313" key="6">
    <source>
        <dbReference type="EMBL" id="MBB4961491.1"/>
    </source>
</evidence>
<dbReference type="GO" id="GO:0000976">
    <property type="term" value="F:transcription cis-regulatory region binding"/>
    <property type="evidence" value="ECO:0007669"/>
    <property type="project" value="TreeGrafter"/>
</dbReference>
<dbReference type="PROSITE" id="PS50977">
    <property type="entry name" value="HTH_TETR_2"/>
    <property type="match status" value="1"/>
</dbReference>
<dbReference type="GO" id="GO:0003700">
    <property type="term" value="F:DNA-binding transcription factor activity"/>
    <property type="evidence" value="ECO:0007669"/>
    <property type="project" value="TreeGrafter"/>
</dbReference>
<dbReference type="RefSeq" id="WP_184537076.1">
    <property type="nucleotide sequence ID" value="NZ_JACHJW010000001.1"/>
</dbReference>
<keyword evidence="2 4" id="KW-0238">DNA-binding</keyword>
<dbReference type="AlphaFoldDB" id="A0A7W7SV57"/>
<sequence length="186" mass="20681">MSANPRSGLRRDATVNRQRLLEAARHLFAERGPDVALEEVAAAAGVSRTTLYRNFETREQLVATVYESAVELVEARARELADRSTGVVELFDFVLDLQRANRSLVRVLAGADISWFGSLAERTVTAFEVVLVRGRVGGVVHAGVGMAEIFLALQMAEGAMAQNERVSRERWDERIREMLHRALFVA</sequence>
<evidence type="ECO:0000256" key="3">
    <source>
        <dbReference type="ARBA" id="ARBA00023163"/>
    </source>
</evidence>
<dbReference type="PRINTS" id="PR00455">
    <property type="entry name" value="HTHTETR"/>
</dbReference>
<dbReference type="Proteomes" id="UP000578819">
    <property type="component" value="Unassembled WGS sequence"/>
</dbReference>
<dbReference type="Gene3D" id="1.10.357.10">
    <property type="entry name" value="Tetracycline Repressor, domain 2"/>
    <property type="match status" value="1"/>
</dbReference>
<dbReference type="Pfam" id="PF00440">
    <property type="entry name" value="TetR_N"/>
    <property type="match status" value="1"/>
</dbReference>
<reference evidence="6 7" key="1">
    <citation type="submission" date="2020-08" db="EMBL/GenBank/DDBJ databases">
        <title>Sequencing the genomes of 1000 actinobacteria strains.</title>
        <authorList>
            <person name="Klenk H.-P."/>
        </authorList>
    </citation>
    <scope>NUCLEOTIDE SEQUENCE [LARGE SCALE GENOMIC DNA]</scope>
    <source>
        <strain evidence="6 7">DSM 45886</strain>
    </source>
</reference>
<protein>
    <submittedName>
        <fullName evidence="6">AcrR family transcriptional regulator</fullName>
    </submittedName>
</protein>
<name>A0A7W7SV57_9ACTN</name>
<feature type="DNA-binding region" description="H-T-H motif" evidence="4">
    <location>
        <begin position="36"/>
        <end position="55"/>
    </location>
</feature>
<comment type="caution">
    <text evidence="6">The sequence shown here is derived from an EMBL/GenBank/DDBJ whole genome shotgun (WGS) entry which is preliminary data.</text>
</comment>
<proteinExistence type="predicted"/>
<dbReference type="InterPro" id="IPR050109">
    <property type="entry name" value="HTH-type_TetR-like_transc_reg"/>
</dbReference>
<organism evidence="6 7">
    <name type="scientific">Micromonospora polyrhachis</name>
    <dbReference type="NCBI Taxonomy" id="1282883"/>
    <lineage>
        <taxon>Bacteria</taxon>
        <taxon>Bacillati</taxon>
        <taxon>Actinomycetota</taxon>
        <taxon>Actinomycetes</taxon>
        <taxon>Micromonosporales</taxon>
        <taxon>Micromonosporaceae</taxon>
        <taxon>Micromonospora</taxon>
    </lineage>
</organism>
<dbReference type="SUPFAM" id="SSF46689">
    <property type="entry name" value="Homeodomain-like"/>
    <property type="match status" value="1"/>
</dbReference>
<dbReference type="EMBL" id="JACHJW010000001">
    <property type="protein sequence ID" value="MBB4961491.1"/>
    <property type="molecule type" value="Genomic_DNA"/>
</dbReference>
<evidence type="ECO:0000313" key="7">
    <source>
        <dbReference type="Proteomes" id="UP000578819"/>
    </source>
</evidence>
<evidence type="ECO:0000259" key="5">
    <source>
        <dbReference type="PROSITE" id="PS50977"/>
    </source>
</evidence>
<dbReference type="PANTHER" id="PTHR30055">
    <property type="entry name" value="HTH-TYPE TRANSCRIPTIONAL REGULATOR RUTR"/>
    <property type="match status" value="1"/>
</dbReference>
<dbReference type="PANTHER" id="PTHR30055:SF234">
    <property type="entry name" value="HTH-TYPE TRANSCRIPTIONAL REGULATOR BETI"/>
    <property type="match status" value="1"/>
</dbReference>
<keyword evidence="3" id="KW-0804">Transcription</keyword>
<keyword evidence="1" id="KW-0805">Transcription regulation</keyword>
<evidence type="ECO:0000256" key="4">
    <source>
        <dbReference type="PROSITE-ProRule" id="PRU00335"/>
    </source>
</evidence>
<evidence type="ECO:0000256" key="2">
    <source>
        <dbReference type="ARBA" id="ARBA00023125"/>
    </source>
</evidence>
<keyword evidence="7" id="KW-1185">Reference proteome</keyword>
<evidence type="ECO:0000256" key="1">
    <source>
        <dbReference type="ARBA" id="ARBA00023015"/>
    </source>
</evidence>
<gene>
    <name evidence="6" type="ORF">FHR38_005224</name>
</gene>
<dbReference type="InterPro" id="IPR001647">
    <property type="entry name" value="HTH_TetR"/>
</dbReference>
<dbReference type="InterPro" id="IPR009057">
    <property type="entry name" value="Homeodomain-like_sf"/>
</dbReference>
<accession>A0A7W7SV57</accession>
<feature type="domain" description="HTH tetR-type" evidence="5">
    <location>
        <begin position="14"/>
        <end position="73"/>
    </location>
</feature>